<dbReference type="InterPro" id="IPR006015">
    <property type="entry name" value="Universal_stress_UspA"/>
</dbReference>
<protein>
    <recommendedName>
        <fullName evidence="3">UspA domain-containing protein</fullName>
    </recommendedName>
</protein>
<organism evidence="4 5">
    <name type="scientific">Streptomyces daghestanicus</name>
    <dbReference type="NCBI Taxonomy" id="66885"/>
    <lineage>
        <taxon>Bacteria</taxon>
        <taxon>Bacillati</taxon>
        <taxon>Actinomycetota</taxon>
        <taxon>Actinomycetes</taxon>
        <taxon>Kitasatosporales</taxon>
        <taxon>Streptomycetaceae</taxon>
        <taxon>Streptomyces</taxon>
    </lineage>
</organism>
<dbReference type="PRINTS" id="PR01438">
    <property type="entry name" value="UNVRSLSTRESS"/>
</dbReference>
<gene>
    <name evidence="4" type="ORF">Sdagh_14600</name>
</gene>
<accession>A0ABQ3PXI3</accession>
<feature type="region of interest" description="Disordered" evidence="2">
    <location>
        <begin position="469"/>
        <end position="512"/>
    </location>
</feature>
<comment type="similarity">
    <text evidence="1">Belongs to the universal stress protein A family.</text>
</comment>
<comment type="caution">
    <text evidence="4">The sequence shown here is derived from an EMBL/GenBank/DDBJ whole genome shotgun (WGS) entry which is preliminary data.</text>
</comment>
<proteinExistence type="inferred from homology"/>
<dbReference type="Gene3D" id="3.40.50.620">
    <property type="entry name" value="HUPs"/>
    <property type="match status" value="2"/>
</dbReference>
<evidence type="ECO:0000256" key="2">
    <source>
        <dbReference type="SAM" id="MobiDB-lite"/>
    </source>
</evidence>
<dbReference type="CDD" id="cd00293">
    <property type="entry name" value="USP-like"/>
    <property type="match status" value="1"/>
</dbReference>
<dbReference type="InterPro" id="IPR006016">
    <property type="entry name" value="UspA"/>
</dbReference>
<dbReference type="Pfam" id="PF00582">
    <property type="entry name" value="Usp"/>
    <property type="match status" value="2"/>
</dbReference>
<feature type="compositionally biased region" description="Basic residues" evidence="2">
    <location>
        <begin position="485"/>
        <end position="512"/>
    </location>
</feature>
<dbReference type="EMBL" id="BNDX01000006">
    <property type="protein sequence ID" value="GHI29730.1"/>
    <property type="molecule type" value="Genomic_DNA"/>
</dbReference>
<feature type="compositionally biased region" description="Low complexity" evidence="2">
    <location>
        <begin position="475"/>
        <end position="484"/>
    </location>
</feature>
<feature type="domain" description="UspA" evidence="3">
    <location>
        <begin position="1"/>
        <end position="131"/>
    </location>
</feature>
<evidence type="ECO:0000313" key="5">
    <source>
        <dbReference type="Proteomes" id="UP001052655"/>
    </source>
</evidence>
<keyword evidence="5" id="KW-1185">Reference proteome</keyword>
<feature type="region of interest" description="Disordered" evidence="2">
    <location>
        <begin position="316"/>
        <end position="440"/>
    </location>
</feature>
<dbReference type="PANTHER" id="PTHR46268">
    <property type="entry name" value="STRESS RESPONSE PROTEIN NHAX"/>
    <property type="match status" value="1"/>
</dbReference>
<evidence type="ECO:0000313" key="4">
    <source>
        <dbReference type="EMBL" id="GHI29730.1"/>
    </source>
</evidence>
<evidence type="ECO:0000256" key="1">
    <source>
        <dbReference type="ARBA" id="ARBA00008791"/>
    </source>
</evidence>
<evidence type="ECO:0000259" key="3">
    <source>
        <dbReference type="Pfam" id="PF00582"/>
    </source>
</evidence>
<dbReference type="Proteomes" id="UP001052655">
    <property type="component" value="Unassembled WGS sequence"/>
</dbReference>
<reference evidence="4" key="1">
    <citation type="submission" date="2024-05" db="EMBL/GenBank/DDBJ databases">
        <title>Whole genome shotgun sequence of Streptomyces daghestanicus NBRC 12762.</title>
        <authorList>
            <person name="Komaki H."/>
            <person name="Tamura T."/>
        </authorList>
    </citation>
    <scope>NUCLEOTIDE SEQUENCE</scope>
    <source>
        <strain evidence="4">NBRC 12762</strain>
    </source>
</reference>
<dbReference type="SUPFAM" id="SSF52402">
    <property type="entry name" value="Adenine nucleotide alpha hydrolases-like"/>
    <property type="match status" value="2"/>
</dbReference>
<sequence>MSRTITVGLDGSAESRAAADWAAREAALRELPVRLVHVWEPVPEPMAAPPAGSREDLVREAAERLRLAHPGIPVTAEQRAGTAVAELVGAARDADLLVLGSRALSGLRGFLVGSVGQAVIARTTAPVVVVRAGERAADEHLPDPAGTPSAATAFRPVVLGLDTGRPGGTPLAFAFEEARRRDAALHVVHGGDLAPYHGYGLDAGARPSDDLARRRAARLGEVLRPWRERYPGVEVVETSRTGSPADRLLDAARDASLLVVGRRVRHRPVGAHIGSVTHAVLHHATVPVAARRQSWATTATGTVAWCSTAWVTDPMCAPTGRCRTRRPTTSREASRAASSRRSAGLPVRDVSTTSTPGYRSRQGRSTSPRRAARRRARSSEGRAPASSPYPWYGARSPPWTTCRAASRRRASSKAKASGVPPGRPVSRPSTTGRNAVAGGRRARRVREVLVGGPLPFAHHATGAVVRAMTAWPTERPGSPAARSGRGSRGRAGRRRGRRRRVPPRPCRRAARR</sequence>
<dbReference type="PANTHER" id="PTHR46268:SF6">
    <property type="entry name" value="UNIVERSAL STRESS PROTEIN UP12"/>
    <property type="match status" value="1"/>
</dbReference>
<name>A0ABQ3PXI3_9ACTN</name>
<dbReference type="InterPro" id="IPR014729">
    <property type="entry name" value="Rossmann-like_a/b/a_fold"/>
</dbReference>
<feature type="domain" description="UspA" evidence="3">
    <location>
        <begin position="154"/>
        <end position="289"/>
    </location>
</feature>